<organism evidence="2 3">
    <name type="scientific">Diacronema lutheri</name>
    <name type="common">Unicellular marine alga</name>
    <name type="synonym">Monochrysis lutheri</name>
    <dbReference type="NCBI Taxonomy" id="2081491"/>
    <lineage>
        <taxon>Eukaryota</taxon>
        <taxon>Haptista</taxon>
        <taxon>Haptophyta</taxon>
        <taxon>Pavlovophyceae</taxon>
        <taxon>Pavlovales</taxon>
        <taxon>Pavlovaceae</taxon>
        <taxon>Diacronema</taxon>
    </lineage>
</organism>
<dbReference type="EMBL" id="JAGTXO010000014">
    <property type="protein sequence ID" value="KAG8463869.1"/>
    <property type="molecule type" value="Genomic_DNA"/>
</dbReference>
<comment type="caution">
    <text evidence="2">The sequence shown here is derived from an EMBL/GenBank/DDBJ whole genome shotgun (WGS) entry which is preliminary data.</text>
</comment>
<feature type="compositionally biased region" description="Low complexity" evidence="1">
    <location>
        <begin position="83"/>
        <end position="95"/>
    </location>
</feature>
<feature type="compositionally biased region" description="Low complexity" evidence="1">
    <location>
        <begin position="118"/>
        <end position="135"/>
    </location>
</feature>
<name>A0A8J6C8R6_DIALT</name>
<feature type="region of interest" description="Disordered" evidence="1">
    <location>
        <begin position="83"/>
        <end position="202"/>
    </location>
</feature>
<dbReference type="PANTHER" id="PTHR33828:SF2">
    <property type="entry name" value="NUCLEOLIN"/>
    <property type="match status" value="1"/>
</dbReference>
<feature type="compositionally biased region" description="Acidic residues" evidence="1">
    <location>
        <begin position="152"/>
        <end position="165"/>
    </location>
</feature>
<feature type="compositionally biased region" description="Basic and acidic residues" evidence="1">
    <location>
        <begin position="1"/>
        <end position="15"/>
    </location>
</feature>
<evidence type="ECO:0000256" key="1">
    <source>
        <dbReference type="SAM" id="MobiDB-lite"/>
    </source>
</evidence>
<dbReference type="OrthoDB" id="2019957at2759"/>
<keyword evidence="3" id="KW-1185">Reference proteome</keyword>
<gene>
    <name evidence="2" type="ORF">KFE25_000037</name>
</gene>
<evidence type="ECO:0000313" key="2">
    <source>
        <dbReference type="EMBL" id="KAG8463869.1"/>
    </source>
</evidence>
<dbReference type="PANTHER" id="PTHR33828">
    <property type="entry name" value="OS05G0596200 PROTEIN"/>
    <property type="match status" value="1"/>
</dbReference>
<sequence length="202" mass="21258">MAAKGDEEAAVEQKPKVKKERKTFELPGQTKELDPKGAESESLRIFYTTLYEQRPDSEIAPVWLMQHGLLPEEEAAALFKKVGAAKAKARTAGSASPSRASTAGTKRVRKADPRQGKGKAVAAANGGADAKAAAPPRKRPAKKAAGKQAVIIDDDDDDDEGDDEDFASKPPTKKAATGGSRATKPGAKFVGKSAIVDDDDSD</sequence>
<protein>
    <submittedName>
        <fullName evidence="2">Uncharacterized protein</fullName>
    </submittedName>
</protein>
<dbReference type="AlphaFoldDB" id="A0A8J6C8R6"/>
<evidence type="ECO:0000313" key="3">
    <source>
        <dbReference type="Proteomes" id="UP000751190"/>
    </source>
</evidence>
<reference evidence="2" key="1">
    <citation type="submission" date="2021-05" db="EMBL/GenBank/DDBJ databases">
        <title>The genome of the haptophyte Pavlova lutheri (Diacronema luteri, Pavlovales) - a model for lipid biosynthesis in eukaryotic algae.</title>
        <authorList>
            <person name="Hulatt C.J."/>
            <person name="Posewitz M.C."/>
        </authorList>
    </citation>
    <scope>NUCLEOTIDE SEQUENCE</scope>
    <source>
        <strain evidence="2">NIVA-4/92</strain>
    </source>
</reference>
<feature type="region of interest" description="Disordered" evidence="1">
    <location>
        <begin position="1"/>
        <end position="39"/>
    </location>
</feature>
<feature type="compositionally biased region" description="Basic residues" evidence="1">
    <location>
        <begin position="136"/>
        <end position="145"/>
    </location>
</feature>
<dbReference type="Proteomes" id="UP000751190">
    <property type="component" value="Unassembled WGS sequence"/>
</dbReference>
<proteinExistence type="predicted"/>
<accession>A0A8J6C8R6</accession>